<dbReference type="Proteomes" id="UP000054538">
    <property type="component" value="Unassembled WGS sequence"/>
</dbReference>
<dbReference type="InParanoid" id="A0A0D0CYY4"/>
<proteinExistence type="predicted"/>
<protein>
    <submittedName>
        <fullName evidence="1">Uncharacterized protein</fullName>
    </submittedName>
</protein>
<dbReference type="AlphaFoldDB" id="A0A0D0CYY4"/>
<reference evidence="2" key="2">
    <citation type="submission" date="2015-01" db="EMBL/GenBank/DDBJ databases">
        <title>Evolutionary Origins and Diversification of the Mycorrhizal Mutualists.</title>
        <authorList>
            <consortium name="DOE Joint Genome Institute"/>
            <consortium name="Mycorrhizal Genomics Consortium"/>
            <person name="Kohler A."/>
            <person name="Kuo A."/>
            <person name="Nagy L.G."/>
            <person name="Floudas D."/>
            <person name="Copeland A."/>
            <person name="Barry K.W."/>
            <person name="Cichocki N."/>
            <person name="Veneault-Fourrey C."/>
            <person name="LaButti K."/>
            <person name="Lindquist E.A."/>
            <person name="Lipzen A."/>
            <person name="Lundell T."/>
            <person name="Morin E."/>
            <person name="Murat C."/>
            <person name="Riley R."/>
            <person name="Ohm R."/>
            <person name="Sun H."/>
            <person name="Tunlid A."/>
            <person name="Henrissat B."/>
            <person name="Grigoriev I.V."/>
            <person name="Hibbett D.S."/>
            <person name="Martin F."/>
        </authorList>
    </citation>
    <scope>NUCLEOTIDE SEQUENCE [LARGE SCALE GENOMIC DNA]</scope>
    <source>
        <strain evidence="2">Ve08.2h10</strain>
    </source>
</reference>
<reference evidence="1 2" key="1">
    <citation type="submission" date="2014-04" db="EMBL/GenBank/DDBJ databases">
        <authorList>
            <consortium name="DOE Joint Genome Institute"/>
            <person name="Kuo A."/>
            <person name="Kohler A."/>
            <person name="Jargeat P."/>
            <person name="Nagy L.G."/>
            <person name="Floudas D."/>
            <person name="Copeland A."/>
            <person name="Barry K.W."/>
            <person name="Cichocki N."/>
            <person name="Veneault-Fourrey C."/>
            <person name="LaButti K."/>
            <person name="Lindquist E.A."/>
            <person name="Lipzen A."/>
            <person name="Lundell T."/>
            <person name="Morin E."/>
            <person name="Murat C."/>
            <person name="Sun H."/>
            <person name="Tunlid A."/>
            <person name="Henrissat B."/>
            <person name="Grigoriev I.V."/>
            <person name="Hibbett D.S."/>
            <person name="Martin F."/>
            <person name="Nordberg H.P."/>
            <person name="Cantor M.N."/>
            <person name="Hua S.X."/>
        </authorList>
    </citation>
    <scope>NUCLEOTIDE SEQUENCE [LARGE SCALE GENOMIC DNA]</scope>
    <source>
        <strain evidence="1 2">Ve08.2h10</strain>
    </source>
</reference>
<keyword evidence="2" id="KW-1185">Reference proteome</keyword>
<organism evidence="1 2">
    <name type="scientific">Paxillus rubicundulus Ve08.2h10</name>
    <dbReference type="NCBI Taxonomy" id="930991"/>
    <lineage>
        <taxon>Eukaryota</taxon>
        <taxon>Fungi</taxon>
        <taxon>Dikarya</taxon>
        <taxon>Basidiomycota</taxon>
        <taxon>Agaricomycotina</taxon>
        <taxon>Agaricomycetes</taxon>
        <taxon>Agaricomycetidae</taxon>
        <taxon>Boletales</taxon>
        <taxon>Paxilineae</taxon>
        <taxon>Paxillaceae</taxon>
        <taxon>Paxillus</taxon>
    </lineage>
</organism>
<name>A0A0D0CYY4_9AGAM</name>
<evidence type="ECO:0000313" key="2">
    <source>
        <dbReference type="Proteomes" id="UP000054538"/>
    </source>
</evidence>
<dbReference type="HOGENOM" id="CLU_125584_0_0_1"/>
<accession>A0A0D0CYY4</accession>
<sequence>MPHSFSFNEHLQQGKEQFQHGLSLLSDEVMNKAYEAKMASNMCILDCLALMQSEICAMEKHLDFLHAIQGEHTAELSATNKQLDWIKEALTNHGVSHEEHIALNHAAYANEVIALTMTDMQLNL</sequence>
<evidence type="ECO:0000313" key="1">
    <source>
        <dbReference type="EMBL" id="KIK76431.1"/>
    </source>
</evidence>
<gene>
    <name evidence="1" type="ORF">PAXRUDRAFT_18228</name>
</gene>
<dbReference type="EMBL" id="KN827496">
    <property type="protein sequence ID" value="KIK76431.1"/>
    <property type="molecule type" value="Genomic_DNA"/>
</dbReference>